<dbReference type="InterPro" id="IPR036849">
    <property type="entry name" value="Enolase-like_C_sf"/>
</dbReference>
<dbReference type="SFLD" id="SFLDG00151">
    <property type="entry name" value="methylaspartate_ammonia-lyase"/>
    <property type="match status" value="1"/>
</dbReference>
<accession>A0A8J3PY55</accession>
<dbReference type="SFLD" id="SFLDF00007">
    <property type="entry name" value="methylaspartate_ammonia-lyase"/>
    <property type="match status" value="1"/>
</dbReference>
<evidence type="ECO:0000256" key="8">
    <source>
        <dbReference type="ARBA" id="ARBA00022842"/>
    </source>
</evidence>
<dbReference type="InterPro" id="IPR022662">
    <property type="entry name" value="MeAsp_NH4-lyase_C"/>
</dbReference>
<dbReference type="InterPro" id="IPR022665">
    <property type="entry name" value="MeAsp_NH4-lyase_N"/>
</dbReference>
<keyword evidence="16" id="KW-1185">Reference proteome</keyword>
<comment type="catalytic activity">
    <reaction evidence="1">
        <text>(2S,3S)-3-methyl-L-aspartate = mesaconate + NH4(+)</text>
        <dbReference type="Rhea" id="RHEA:12829"/>
        <dbReference type="ChEBI" id="CHEBI:28938"/>
        <dbReference type="ChEBI" id="CHEBI:36986"/>
        <dbReference type="ChEBI" id="CHEBI:58724"/>
        <dbReference type="EC" id="4.3.1.2"/>
    </reaction>
</comment>
<dbReference type="Gene3D" id="3.20.20.120">
    <property type="entry name" value="Enolase-like C-terminal domain"/>
    <property type="match status" value="1"/>
</dbReference>
<dbReference type="PIRSF" id="PIRSF017107">
    <property type="entry name" value="MAL"/>
    <property type="match status" value="1"/>
</dbReference>
<dbReference type="PANTHER" id="PTHR48073:SF2">
    <property type="entry name" value="O-SUCCINYLBENZOATE SYNTHASE"/>
    <property type="match status" value="1"/>
</dbReference>
<sequence>MRIAKVLTRPIRTGFFADDQAAIRAGAEHDGFAYRGDPITPGFSAIRQAGEALSVLLLLEDGSVAHGDCAAVQYSGAGGRDPLFDAAAARRDVEEHLVPLLVGAELDSFRELAGRVDTLRTATGPLHTAVRYGVTQAVLDAVAQSRRLTMAEVVRDEYATGVELRPVPMFAQTGDDRYANAEKMILKQVDVLPHALINNVDTKLGRQGELLEDYLRWLVSRIGELRPDGAYTPRLHFDTYGTVGLAFDGDVEAVAAYLARLGDVAAPYELVVEHPIDAGGRDEQIETYVLLRAALRRRGAQVKVAVDEWCNTLEDIEMFVDKEAADVIHVKTPDLGGINNTIEALLLVRDRGLVAYCGGTCNETDRSAQVSANVAMACAAGQVLAKPGMGVDEGLMIVGNEMARVAALATARGEGVLP</sequence>
<dbReference type="RefSeq" id="WP_203886363.1">
    <property type="nucleotide sequence ID" value="NZ_BAABHH010000002.1"/>
</dbReference>
<feature type="binding site" evidence="12">
    <location>
        <position position="307"/>
    </location>
    <ligand>
        <name>Mg(2+)</name>
        <dbReference type="ChEBI" id="CHEBI:18420"/>
    </ligand>
</feature>
<evidence type="ECO:0000256" key="2">
    <source>
        <dbReference type="ARBA" id="ARBA00001946"/>
    </source>
</evidence>
<dbReference type="GO" id="GO:0019553">
    <property type="term" value="P:L-glutamate catabolic process via L-citramalate"/>
    <property type="evidence" value="ECO:0007669"/>
    <property type="project" value="UniProtKB-UniPathway"/>
</dbReference>
<feature type="site" description="Transition state stabilizer" evidence="11">
    <location>
        <position position="194"/>
    </location>
</feature>
<evidence type="ECO:0000256" key="4">
    <source>
        <dbReference type="ARBA" id="ARBA00009954"/>
    </source>
</evidence>
<name>A0A8J3PY55_9ACTN</name>
<evidence type="ECO:0000256" key="5">
    <source>
        <dbReference type="ARBA" id="ARBA00011738"/>
    </source>
</evidence>
<dbReference type="GO" id="GO:0046872">
    <property type="term" value="F:metal ion binding"/>
    <property type="evidence" value="ECO:0007669"/>
    <property type="project" value="UniProtKB-KW"/>
</dbReference>
<evidence type="ECO:0000256" key="10">
    <source>
        <dbReference type="PIRSR" id="PIRSR017107-1"/>
    </source>
</evidence>
<comment type="cofactor">
    <cofactor evidence="2 12">
        <name>Mg(2+)</name>
        <dbReference type="ChEBI" id="CHEBI:18420"/>
    </cofactor>
</comment>
<keyword evidence="7 12" id="KW-0479">Metal-binding</keyword>
<comment type="similarity">
    <text evidence="4">Belongs to the methylaspartate ammonia-lyase family.</text>
</comment>
<dbReference type="SUPFAM" id="SSF54826">
    <property type="entry name" value="Enolase N-terminal domain-like"/>
    <property type="match status" value="1"/>
</dbReference>
<dbReference type="InterPro" id="IPR029017">
    <property type="entry name" value="Enolase-like_N"/>
</dbReference>
<evidence type="ECO:0000256" key="9">
    <source>
        <dbReference type="ARBA" id="ARBA00023239"/>
    </source>
</evidence>
<dbReference type="Proteomes" id="UP000630097">
    <property type="component" value="Unassembled WGS sequence"/>
</dbReference>
<evidence type="ECO:0000256" key="6">
    <source>
        <dbReference type="ARBA" id="ARBA00012993"/>
    </source>
</evidence>
<dbReference type="Gene3D" id="3.30.390.10">
    <property type="entry name" value="Enolase-like, N-terminal domain"/>
    <property type="match status" value="1"/>
</dbReference>
<dbReference type="Pfam" id="PF07476">
    <property type="entry name" value="MAAL_C"/>
    <property type="match status" value="1"/>
</dbReference>
<comment type="caution">
    <text evidence="15">The sequence shown here is derived from an EMBL/GenBank/DDBJ whole genome shotgun (WGS) entry which is preliminary data.</text>
</comment>
<keyword evidence="8 12" id="KW-0460">Magnesium</keyword>
<dbReference type="InterPro" id="IPR006395">
    <property type="entry name" value="Me_Asp_am_lyase"/>
</dbReference>
<evidence type="ECO:0000256" key="1">
    <source>
        <dbReference type="ARBA" id="ARBA00000789"/>
    </source>
</evidence>
<reference evidence="15 16" key="1">
    <citation type="submission" date="2021-01" db="EMBL/GenBank/DDBJ databases">
        <title>Whole genome shotgun sequence of Planotetraspora kaengkrachanensis NBRC 104272.</title>
        <authorList>
            <person name="Komaki H."/>
            <person name="Tamura T."/>
        </authorList>
    </citation>
    <scope>NUCLEOTIDE SEQUENCE [LARGE SCALE GENOMIC DNA]</scope>
    <source>
        <strain evidence="15 16">NBRC 104272</strain>
    </source>
</reference>
<dbReference type="EC" id="4.3.1.2" evidence="6"/>
<comment type="subunit">
    <text evidence="5">Homodimer.</text>
</comment>
<evidence type="ECO:0000313" key="15">
    <source>
        <dbReference type="EMBL" id="GIG83046.1"/>
    </source>
</evidence>
<feature type="domain" description="Methylaspartate ammonia-lyase C-terminal" evidence="14">
    <location>
        <begin position="163"/>
        <end position="409"/>
    </location>
</feature>
<feature type="binding site" evidence="12">
    <location>
        <position position="238"/>
    </location>
    <ligand>
        <name>Mg(2+)</name>
        <dbReference type="ChEBI" id="CHEBI:18420"/>
    </ligand>
</feature>
<evidence type="ECO:0000256" key="3">
    <source>
        <dbReference type="ARBA" id="ARBA00004675"/>
    </source>
</evidence>
<feature type="domain" description="Methylaspartate ammonia-lyase N-terminal" evidence="13">
    <location>
        <begin position="1"/>
        <end position="158"/>
    </location>
</feature>
<organism evidence="15 16">
    <name type="scientific">Planotetraspora kaengkrachanensis</name>
    <dbReference type="NCBI Taxonomy" id="575193"/>
    <lineage>
        <taxon>Bacteria</taxon>
        <taxon>Bacillati</taxon>
        <taxon>Actinomycetota</taxon>
        <taxon>Actinomycetes</taxon>
        <taxon>Streptosporangiales</taxon>
        <taxon>Streptosporangiaceae</taxon>
        <taxon>Planotetraspora</taxon>
    </lineage>
</organism>
<comment type="pathway">
    <text evidence="3">Amino-acid degradation; L-glutamate degradation via mesaconate pathway; acetate and pyruvate from L-glutamate: step 2/4.</text>
</comment>
<evidence type="ECO:0000256" key="12">
    <source>
        <dbReference type="PIRSR" id="PIRSR017107-4"/>
    </source>
</evidence>
<dbReference type="PANTHER" id="PTHR48073">
    <property type="entry name" value="O-SUCCINYLBENZOATE SYNTHASE-RELATED"/>
    <property type="match status" value="1"/>
</dbReference>
<feature type="active site" description="Proton acceptor" evidence="10">
    <location>
        <position position="331"/>
    </location>
</feature>
<gene>
    <name evidence="15" type="ORF">Pka01_61730</name>
</gene>
<dbReference type="SFLD" id="SFLDS00001">
    <property type="entry name" value="Enolase"/>
    <property type="match status" value="1"/>
</dbReference>
<feature type="binding site" evidence="12">
    <location>
        <position position="273"/>
    </location>
    <ligand>
        <name>Mg(2+)</name>
        <dbReference type="ChEBI" id="CHEBI:18420"/>
    </ligand>
</feature>
<evidence type="ECO:0000256" key="11">
    <source>
        <dbReference type="PIRSR" id="PIRSR017107-3"/>
    </source>
</evidence>
<dbReference type="AlphaFoldDB" id="A0A8J3PY55"/>
<evidence type="ECO:0000259" key="13">
    <source>
        <dbReference type="Pfam" id="PF05034"/>
    </source>
</evidence>
<dbReference type="Pfam" id="PF05034">
    <property type="entry name" value="MAAL_N"/>
    <property type="match status" value="1"/>
</dbReference>
<dbReference type="SUPFAM" id="SSF51604">
    <property type="entry name" value="Enolase C-terminal domain-like"/>
    <property type="match status" value="1"/>
</dbReference>
<protein>
    <recommendedName>
        <fullName evidence="6">methylaspartate ammonia-lyase</fullName>
        <ecNumber evidence="6">4.3.1.2</ecNumber>
    </recommendedName>
</protein>
<evidence type="ECO:0000256" key="7">
    <source>
        <dbReference type="ARBA" id="ARBA00022723"/>
    </source>
</evidence>
<keyword evidence="9" id="KW-0456">Lyase</keyword>
<evidence type="ECO:0000259" key="14">
    <source>
        <dbReference type="Pfam" id="PF07476"/>
    </source>
</evidence>
<dbReference type="NCBIfam" id="TIGR01502">
    <property type="entry name" value="B_methylAsp_ase"/>
    <property type="match status" value="1"/>
</dbReference>
<evidence type="ECO:0000313" key="16">
    <source>
        <dbReference type="Proteomes" id="UP000630097"/>
    </source>
</evidence>
<dbReference type="UniPathway" id="UPA00561">
    <property type="reaction ID" value="UER00618"/>
</dbReference>
<dbReference type="GO" id="GO:0050096">
    <property type="term" value="F:methylaspartate ammonia-lyase activity"/>
    <property type="evidence" value="ECO:0007669"/>
    <property type="project" value="UniProtKB-EC"/>
</dbReference>
<dbReference type="EMBL" id="BONV01000035">
    <property type="protein sequence ID" value="GIG83046.1"/>
    <property type="molecule type" value="Genomic_DNA"/>
</dbReference>
<proteinExistence type="inferred from homology"/>